<protein>
    <submittedName>
        <fullName evidence="1">Uncharacterized protein</fullName>
    </submittedName>
</protein>
<evidence type="ECO:0000313" key="1">
    <source>
        <dbReference type="EMBL" id="OGB90612.1"/>
    </source>
</evidence>
<dbReference type="EMBL" id="METM01000007">
    <property type="protein sequence ID" value="OGB90612.1"/>
    <property type="molecule type" value="Genomic_DNA"/>
</dbReference>
<proteinExistence type="predicted"/>
<comment type="caution">
    <text evidence="1">The sequence shown here is derived from an EMBL/GenBank/DDBJ whole genome shotgun (WGS) entry which is preliminary data.</text>
</comment>
<gene>
    <name evidence="1" type="ORF">A2625_03625</name>
</gene>
<dbReference type="Proteomes" id="UP000178724">
    <property type="component" value="Unassembled WGS sequence"/>
</dbReference>
<name>A0A1F4Q5V3_UNCSA</name>
<reference evidence="1 2" key="1">
    <citation type="journal article" date="2016" name="Nat. Commun.">
        <title>Thousands of microbial genomes shed light on interconnected biogeochemical processes in an aquifer system.</title>
        <authorList>
            <person name="Anantharaman K."/>
            <person name="Brown C.T."/>
            <person name="Hug L.A."/>
            <person name="Sharon I."/>
            <person name="Castelle C.J."/>
            <person name="Probst A.J."/>
            <person name="Thomas B.C."/>
            <person name="Singh A."/>
            <person name="Wilkins M.J."/>
            <person name="Karaoz U."/>
            <person name="Brodie E.L."/>
            <person name="Williams K.H."/>
            <person name="Hubbard S.S."/>
            <person name="Banfield J.F."/>
        </authorList>
    </citation>
    <scope>NUCLEOTIDE SEQUENCE [LARGE SCALE GENOMIC DNA]</scope>
</reference>
<dbReference type="Gene3D" id="2.120.10.70">
    <property type="entry name" value="Fucose-specific lectin"/>
    <property type="match status" value="1"/>
</dbReference>
<accession>A0A1F4Q5V3</accession>
<sequence>MYKSGENWSAPEIIDSGLTGNRRSSLKLDALGRPRVSYFGNNRKDLRYAEKNVTWATQEVDNFGTAGLDTPISLTCLTLDTAGLPHITYSFFDTTLGGRHLKYARKLLSGASGAWLVKPASGIKERNWFVTTIATIAPGVSGGDSGLVHAMGPDNIPRIFFNSGAAPGCLKYVTLKR</sequence>
<organism evidence="1 2">
    <name type="scientific">candidate division WOR-1 bacterium RIFCSPHIGHO2_01_FULL_53_15</name>
    <dbReference type="NCBI Taxonomy" id="1802564"/>
    <lineage>
        <taxon>Bacteria</taxon>
        <taxon>Bacillati</taxon>
        <taxon>Saganbacteria</taxon>
    </lineage>
</organism>
<dbReference type="AlphaFoldDB" id="A0A1F4Q5V3"/>
<evidence type="ECO:0000313" key="2">
    <source>
        <dbReference type="Proteomes" id="UP000178724"/>
    </source>
</evidence>